<dbReference type="InterPro" id="IPR020476">
    <property type="entry name" value="Nudix_hydrolase"/>
</dbReference>
<evidence type="ECO:0000259" key="4">
    <source>
        <dbReference type="PROSITE" id="PS51462"/>
    </source>
</evidence>
<dbReference type="GO" id="GO:0016787">
    <property type="term" value="F:hydrolase activity"/>
    <property type="evidence" value="ECO:0007669"/>
    <property type="project" value="UniProtKB-KW"/>
</dbReference>
<keyword evidence="2" id="KW-0378">Hydrolase</keyword>
<dbReference type="InterPro" id="IPR015797">
    <property type="entry name" value="NUDIX_hydrolase-like_dom_sf"/>
</dbReference>
<evidence type="ECO:0000256" key="1">
    <source>
        <dbReference type="ARBA" id="ARBA00001946"/>
    </source>
</evidence>
<protein>
    <recommendedName>
        <fullName evidence="4">Nudix hydrolase domain-containing protein</fullName>
    </recommendedName>
</protein>
<dbReference type="SUPFAM" id="SSF55811">
    <property type="entry name" value="Nudix"/>
    <property type="match status" value="1"/>
</dbReference>
<accession>X0X6G9</accession>
<organism evidence="5">
    <name type="scientific">marine sediment metagenome</name>
    <dbReference type="NCBI Taxonomy" id="412755"/>
    <lineage>
        <taxon>unclassified sequences</taxon>
        <taxon>metagenomes</taxon>
        <taxon>ecological metagenomes</taxon>
    </lineage>
</organism>
<dbReference type="PANTHER" id="PTHR43046:SF12">
    <property type="entry name" value="GDP-MANNOSE MANNOSYL HYDROLASE"/>
    <property type="match status" value="1"/>
</dbReference>
<dbReference type="InterPro" id="IPR020084">
    <property type="entry name" value="NUDIX_hydrolase_CS"/>
</dbReference>
<dbReference type="AlphaFoldDB" id="X0X6G9"/>
<dbReference type="EMBL" id="BARS01045401">
    <property type="protein sequence ID" value="GAG32268.1"/>
    <property type="molecule type" value="Genomic_DNA"/>
</dbReference>
<comment type="caution">
    <text evidence="5">The sequence shown here is derived from an EMBL/GenBank/DDBJ whole genome shotgun (WGS) entry which is preliminary data.</text>
</comment>
<gene>
    <name evidence="5" type="ORF">S01H1_68456</name>
</gene>
<sequence length="147" mass="16307">MVGKMVAVGAVIEDGEGRILLVKHVEGRGGFWQGKWICPGGKLELGETIEEGIVREVREETNLEIKLTVPLIPFDRIVKEGEETKLHVIYIDYLAELVGGELKPASDVGQAVWVGKEELPKMWAELHDDTKKLLQIANIVPAGERIE</sequence>
<keyword evidence="3" id="KW-0460">Magnesium</keyword>
<evidence type="ECO:0000256" key="3">
    <source>
        <dbReference type="ARBA" id="ARBA00022842"/>
    </source>
</evidence>
<dbReference type="PRINTS" id="PR00502">
    <property type="entry name" value="NUDIXFAMILY"/>
</dbReference>
<evidence type="ECO:0000256" key="2">
    <source>
        <dbReference type="ARBA" id="ARBA00022801"/>
    </source>
</evidence>
<dbReference type="PANTHER" id="PTHR43046">
    <property type="entry name" value="GDP-MANNOSE MANNOSYL HYDROLASE"/>
    <property type="match status" value="1"/>
</dbReference>
<feature type="domain" description="Nudix hydrolase" evidence="4">
    <location>
        <begin position="3"/>
        <end position="140"/>
    </location>
</feature>
<dbReference type="PROSITE" id="PS00893">
    <property type="entry name" value="NUDIX_BOX"/>
    <property type="match status" value="1"/>
</dbReference>
<dbReference type="Gene3D" id="3.90.79.10">
    <property type="entry name" value="Nucleoside Triphosphate Pyrophosphohydrolase"/>
    <property type="match status" value="1"/>
</dbReference>
<dbReference type="PROSITE" id="PS51462">
    <property type="entry name" value="NUDIX"/>
    <property type="match status" value="1"/>
</dbReference>
<dbReference type="Pfam" id="PF00293">
    <property type="entry name" value="NUDIX"/>
    <property type="match status" value="1"/>
</dbReference>
<comment type="cofactor">
    <cofactor evidence="1">
        <name>Mg(2+)</name>
        <dbReference type="ChEBI" id="CHEBI:18420"/>
    </cofactor>
</comment>
<proteinExistence type="predicted"/>
<reference evidence="5" key="1">
    <citation type="journal article" date="2014" name="Front. Microbiol.">
        <title>High frequency of phylogenetically diverse reductive dehalogenase-homologous genes in deep subseafloor sedimentary metagenomes.</title>
        <authorList>
            <person name="Kawai M."/>
            <person name="Futagami T."/>
            <person name="Toyoda A."/>
            <person name="Takaki Y."/>
            <person name="Nishi S."/>
            <person name="Hori S."/>
            <person name="Arai W."/>
            <person name="Tsubouchi T."/>
            <person name="Morono Y."/>
            <person name="Uchiyama I."/>
            <person name="Ito T."/>
            <person name="Fujiyama A."/>
            <person name="Inagaki F."/>
            <person name="Takami H."/>
        </authorList>
    </citation>
    <scope>NUCLEOTIDE SEQUENCE</scope>
    <source>
        <strain evidence="5">Expedition CK06-06</strain>
    </source>
</reference>
<evidence type="ECO:0000313" key="5">
    <source>
        <dbReference type="EMBL" id="GAG32268.1"/>
    </source>
</evidence>
<dbReference type="InterPro" id="IPR000086">
    <property type="entry name" value="NUDIX_hydrolase_dom"/>
</dbReference>
<name>X0X6G9_9ZZZZ</name>